<dbReference type="AlphaFoldDB" id="A0A0A9H2A7"/>
<evidence type="ECO:0000313" key="1">
    <source>
        <dbReference type="EMBL" id="JAE26988.1"/>
    </source>
</evidence>
<name>A0A0A9H2A7_ARUDO</name>
<organism evidence="1">
    <name type="scientific">Arundo donax</name>
    <name type="common">Giant reed</name>
    <name type="synonym">Donax arundinaceus</name>
    <dbReference type="NCBI Taxonomy" id="35708"/>
    <lineage>
        <taxon>Eukaryota</taxon>
        <taxon>Viridiplantae</taxon>
        <taxon>Streptophyta</taxon>
        <taxon>Embryophyta</taxon>
        <taxon>Tracheophyta</taxon>
        <taxon>Spermatophyta</taxon>
        <taxon>Magnoliopsida</taxon>
        <taxon>Liliopsida</taxon>
        <taxon>Poales</taxon>
        <taxon>Poaceae</taxon>
        <taxon>PACMAD clade</taxon>
        <taxon>Arundinoideae</taxon>
        <taxon>Arundineae</taxon>
        <taxon>Arundo</taxon>
    </lineage>
</organism>
<reference evidence="1" key="2">
    <citation type="journal article" date="2015" name="Data Brief">
        <title>Shoot transcriptome of the giant reed, Arundo donax.</title>
        <authorList>
            <person name="Barrero R.A."/>
            <person name="Guerrero F.D."/>
            <person name="Moolhuijzen P."/>
            <person name="Goolsby J.A."/>
            <person name="Tidwell J."/>
            <person name="Bellgard S.E."/>
            <person name="Bellgard M.I."/>
        </authorList>
    </citation>
    <scope>NUCLEOTIDE SEQUENCE</scope>
    <source>
        <tissue evidence="1">Shoot tissue taken approximately 20 cm above the soil surface</tissue>
    </source>
</reference>
<protein>
    <submittedName>
        <fullName evidence="1">Uncharacterized protein</fullName>
    </submittedName>
</protein>
<sequence length="50" mass="5992">MKFLSICRTAHQKYLAIMPFSMLKWAFARNLLYPLSRQCFLLYRTFSTIA</sequence>
<dbReference type="EMBL" id="GBRH01170908">
    <property type="protein sequence ID" value="JAE26988.1"/>
    <property type="molecule type" value="Transcribed_RNA"/>
</dbReference>
<reference evidence="1" key="1">
    <citation type="submission" date="2014-09" db="EMBL/GenBank/DDBJ databases">
        <authorList>
            <person name="Magalhaes I.L.F."/>
            <person name="Oliveira U."/>
            <person name="Santos F.R."/>
            <person name="Vidigal T.H.D.A."/>
            <person name="Brescovit A.D."/>
            <person name="Santos A.J."/>
        </authorList>
    </citation>
    <scope>NUCLEOTIDE SEQUENCE</scope>
    <source>
        <tissue evidence="1">Shoot tissue taken approximately 20 cm above the soil surface</tissue>
    </source>
</reference>
<accession>A0A0A9H2A7</accession>
<proteinExistence type="predicted"/>